<dbReference type="RefSeq" id="WP_209139783.1">
    <property type="nucleotide sequence ID" value="NZ_JAGHKO010000004.1"/>
</dbReference>
<accession>A0ABS3YV72</accession>
<reference evidence="1 2" key="1">
    <citation type="submission" date="2021-03" db="EMBL/GenBank/DDBJ databases">
        <title>Assistant Professor.</title>
        <authorList>
            <person name="Huq M.A."/>
        </authorList>
    </citation>
    <scope>NUCLEOTIDE SEQUENCE [LARGE SCALE GENOMIC DNA]</scope>
    <source>
        <strain evidence="1 2">MAH-29</strain>
    </source>
</reference>
<proteinExistence type="predicted"/>
<dbReference type="EMBL" id="JAGHKO010000004">
    <property type="protein sequence ID" value="MBO9201729.1"/>
    <property type="molecule type" value="Genomic_DNA"/>
</dbReference>
<sequence>MLKYLLFFLPWPFESLQAQTLQLTANAGYYTGASLRATRGRFIFGDGPCYTGSVAYTIQPGKSKQNVCFELQYGYVSSTMRFQRNDSDRKMPLGTVKMHTILAGAGREYGSGPVHVYGKALLGAAYIDPDSIHNGDRLTFTFSFATGLRIAITHTMGICLQAQLLMPLMYNRVYVGWEPDAGLQTEVAPLGILFSGYLTGGIYYNVFQKD</sequence>
<dbReference type="Proteomes" id="UP000677244">
    <property type="component" value="Unassembled WGS sequence"/>
</dbReference>
<name>A0ABS3YV72_9BACT</name>
<dbReference type="SUPFAM" id="SSF56925">
    <property type="entry name" value="OMPA-like"/>
    <property type="match status" value="1"/>
</dbReference>
<comment type="caution">
    <text evidence="1">The sequence shown here is derived from an EMBL/GenBank/DDBJ whole genome shotgun (WGS) entry which is preliminary data.</text>
</comment>
<organism evidence="1 2">
    <name type="scientific">Niastella soli</name>
    <dbReference type="NCBI Taxonomy" id="2821487"/>
    <lineage>
        <taxon>Bacteria</taxon>
        <taxon>Pseudomonadati</taxon>
        <taxon>Bacteroidota</taxon>
        <taxon>Chitinophagia</taxon>
        <taxon>Chitinophagales</taxon>
        <taxon>Chitinophagaceae</taxon>
        <taxon>Niastella</taxon>
    </lineage>
</organism>
<evidence type="ECO:0000313" key="1">
    <source>
        <dbReference type="EMBL" id="MBO9201729.1"/>
    </source>
</evidence>
<keyword evidence="2" id="KW-1185">Reference proteome</keyword>
<evidence type="ECO:0000313" key="2">
    <source>
        <dbReference type="Proteomes" id="UP000677244"/>
    </source>
</evidence>
<gene>
    <name evidence="1" type="ORF">J7I42_15715</name>
</gene>
<evidence type="ECO:0008006" key="3">
    <source>
        <dbReference type="Google" id="ProtNLM"/>
    </source>
</evidence>
<protein>
    <recommendedName>
        <fullName evidence="3">Outer membrane protein beta-barrel domain-containing protein</fullName>
    </recommendedName>
</protein>
<dbReference type="InterPro" id="IPR011250">
    <property type="entry name" value="OMP/PagP_B-barrel"/>
</dbReference>